<organism evidence="3 4">
    <name type="scientific">Schizophyllum amplum</name>
    <dbReference type="NCBI Taxonomy" id="97359"/>
    <lineage>
        <taxon>Eukaryota</taxon>
        <taxon>Fungi</taxon>
        <taxon>Dikarya</taxon>
        <taxon>Basidiomycota</taxon>
        <taxon>Agaricomycotina</taxon>
        <taxon>Agaricomycetes</taxon>
        <taxon>Agaricomycetidae</taxon>
        <taxon>Agaricales</taxon>
        <taxon>Schizophyllaceae</taxon>
        <taxon>Schizophyllum</taxon>
    </lineage>
</organism>
<dbReference type="Proteomes" id="UP000320762">
    <property type="component" value="Unassembled WGS sequence"/>
</dbReference>
<dbReference type="AlphaFoldDB" id="A0A550CX87"/>
<feature type="compositionally biased region" description="Basic and acidic residues" evidence="1">
    <location>
        <begin position="99"/>
        <end position="112"/>
    </location>
</feature>
<keyword evidence="2" id="KW-0472">Membrane</keyword>
<evidence type="ECO:0000313" key="3">
    <source>
        <dbReference type="EMBL" id="TRM69391.1"/>
    </source>
</evidence>
<reference evidence="3 4" key="1">
    <citation type="journal article" date="2019" name="New Phytol.">
        <title>Comparative genomics reveals unique wood-decay strategies and fruiting body development in the Schizophyllaceae.</title>
        <authorList>
            <person name="Almasi E."/>
            <person name="Sahu N."/>
            <person name="Krizsan K."/>
            <person name="Balint B."/>
            <person name="Kovacs G.M."/>
            <person name="Kiss B."/>
            <person name="Cseklye J."/>
            <person name="Drula E."/>
            <person name="Henrissat B."/>
            <person name="Nagy I."/>
            <person name="Chovatia M."/>
            <person name="Adam C."/>
            <person name="LaButti K."/>
            <person name="Lipzen A."/>
            <person name="Riley R."/>
            <person name="Grigoriev I.V."/>
            <person name="Nagy L.G."/>
        </authorList>
    </citation>
    <scope>NUCLEOTIDE SEQUENCE [LARGE SCALE GENOMIC DNA]</scope>
    <source>
        <strain evidence="3 4">NL-1724</strain>
    </source>
</reference>
<evidence type="ECO:0000313" key="4">
    <source>
        <dbReference type="Proteomes" id="UP000320762"/>
    </source>
</evidence>
<comment type="caution">
    <text evidence="3">The sequence shown here is derived from an EMBL/GenBank/DDBJ whole genome shotgun (WGS) entry which is preliminary data.</text>
</comment>
<keyword evidence="2" id="KW-1133">Transmembrane helix</keyword>
<evidence type="ECO:0000256" key="1">
    <source>
        <dbReference type="SAM" id="MobiDB-lite"/>
    </source>
</evidence>
<keyword evidence="2" id="KW-0812">Transmembrane</keyword>
<dbReference type="EMBL" id="VDMD01000001">
    <property type="protein sequence ID" value="TRM69391.1"/>
    <property type="molecule type" value="Genomic_DNA"/>
</dbReference>
<feature type="region of interest" description="Disordered" evidence="1">
    <location>
        <begin position="86"/>
        <end position="127"/>
    </location>
</feature>
<keyword evidence="4" id="KW-1185">Reference proteome</keyword>
<name>A0A550CX87_9AGAR</name>
<evidence type="ECO:0000256" key="2">
    <source>
        <dbReference type="SAM" id="Phobius"/>
    </source>
</evidence>
<sequence>MYVYNMKLRRALHVSARYVRWVCFASLAEYVSFRQQPDVLQCSTSSVAAAIVRLLLSCASCHIRHGGCCMLNSWTEAIRRCNDGISPRTSSSSWRRARRGESTTRCTRDRAAGRSQASWGASQGGNLRTGLRRRRTAMNPIVVFNLHRVVLCPKPQSSGELRRLRSHRRLLHPFVVTWATLIHIWVMKAQVRASVSPLAQTAKWVSNWIIAFRTPIFLDVYPASGPYYLWGVCIWIAVFLPDFCCICSPRRRGKTWTCPCAGASGRKHQHLCP</sequence>
<feature type="transmembrane region" description="Helical" evidence="2">
    <location>
        <begin position="227"/>
        <end position="247"/>
    </location>
</feature>
<gene>
    <name evidence="3" type="ORF">BD626DRAFT_473918</name>
</gene>
<protein>
    <submittedName>
        <fullName evidence="3">Uncharacterized protein</fullName>
    </submittedName>
</protein>
<proteinExistence type="predicted"/>
<feature type="transmembrane region" description="Helical" evidence="2">
    <location>
        <begin position="170"/>
        <end position="187"/>
    </location>
</feature>
<accession>A0A550CX87</accession>